<sequence>MLFTVQHICNQGMHGDGAPPMPLPLRSRAWMLVVSLATSLRMDEGLGRQSFA</sequence>
<organism evidence="1 2">
    <name type="scientific">Auxenochlorella protothecoides</name>
    <name type="common">Green microalga</name>
    <name type="synonym">Chlorella protothecoides</name>
    <dbReference type="NCBI Taxonomy" id="3075"/>
    <lineage>
        <taxon>Eukaryota</taxon>
        <taxon>Viridiplantae</taxon>
        <taxon>Chlorophyta</taxon>
        <taxon>core chlorophytes</taxon>
        <taxon>Trebouxiophyceae</taxon>
        <taxon>Chlorellales</taxon>
        <taxon>Chlorellaceae</taxon>
        <taxon>Auxenochlorella</taxon>
    </lineage>
</organism>
<proteinExistence type="predicted"/>
<evidence type="ECO:0000313" key="2">
    <source>
        <dbReference type="Proteomes" id="UP000028924"/>
    </source>
</evidence>
<dbReference type="Proteomes" id="UP000028924">
    <property type="component" value="Unassembled WGS sequence"/>
</dbReference>
<dbReference type="GeneID" id="23615664"/>
<keyword evidence="2" id="KW-1185">Reference proteome</keyword>
<gene>
    <name evidence="1" type="ORF">F751_4273</name>
</gene>
<dbReference type="EMBL" id="KL662078">
    <property type="protein sequence ID" value="KFM22629.1"/>
    <property type="molecule type" value="Genomic_DNA"/>
</dbReference>
<evidence type="ECO:0000313" key="1">
    <source>
        <dbReference type="EMBL" id="KFM22629.1"/>
    </source>
</evidence>
<name>A0A087SA75_AUXPR</name>
<dbReference type="AlphaFoldDB" id="A0A087SA75"/>
<protein>
    <submittedName>
        <fullName evidence="1">Uncharacterized protein</fullName>
    </submittedName>
</protein>
<dbReference type="KEGG" id="apro:F751_4273"/>
<accession>A0A087SA75</accession>
<dbReference type="RefSeq" id="XP_011395485.1">
    <property type="nucleotide sequence ID" value="XM_011397183.1"/>
</dbReference>
<reference evidence="1 2" key="1">
    <citation type="journal article" date="2014" name="BMC Genomics">
        <title>Oil accumulation mechanisms of the oleaginous microalga Chlorella protothecoides revealed through its genome, transcriptomes, and proteomes.</title>
        <authorList>
            <person name="Gao C."/>
            <person name="Wang Y."/>
            <person name="Shen Y."/>
            <person name="Yan D."/>
            <person name="He X."/>
            <person name="Dai J."/>
            <person name="Wu Q."/>
        </authorList>
    </citation>
    <scope>NUCLEOTIDE SEQUENCE [LARGE SCALE GENOMIC DNA]</scope>
    <source>
        <strain evidence="1 2">0710</strain>
    </source>
</reference>